<comment type="caution">
    <text evidence="1">The sequence shown here is derived from an EMBL/GenBank/DDBJ whole genome shotgun (WGS) entry which is preliminary data.</text>
</comment>
<dbReference type="Proteomes" id="UP001152888">
    <property type="component" value="Unassembled WGS sequence"/>
</dbReference>
<accession>A0A9P0L8Q9</accession>
<organism evidence="1 2">
    <name type="scientific">Acanthoscelides obtectus</name>
    <name type="common">Bean weevil</name>
    <name type="synonym">Bruchus obtectus</name>
    <dbReference type="NCBI Taxonomy" id="200917"/>
    <lineage>
        <taxon>Eukaryota</taxon>
        <taxon>Metazoa</taxon>
        <taxon>Ecdysozoa</taxon>
        <taxon>Arthropoda</taxon>
        <taxon>Hexapoda</taxon>
        <taxon>Insecta</taxon>
        <taxon>Pterygota</taxon>
        <taxon>Neoptera</taxon>
        <taxon>Endopterygota</taxon>
        <taxon>Coleoptera</taxon>
        <taxon>Polyphaga</taxon>
        <taxon>Cucujiformia</taxon>
        <taxon>Chrysomeloidea</taxon>
        <taxon>Chrysomelidae</taxon>
        <taxon>Bruchinae</taxon>
        <taxon>Bruchini</taxon>
        <taxon>Acanthoscelides</taxon>
    </lineage>
</organism>
<keyword evidence="2" id="KW-1185">Reference proteome</keyword>
<evidence type="ECO:0000313" key="2">
    <source>
        <dbReference type="Proteomes" id="UP001152888"/>
    </source>
</evidence>
<dbReference type="EMBL" id="CAKOFQ010007131">
    <property type="protein sequence ID" value="CAH1992013.1"/>
    <property type="molecule type" value="Genomic_DNA"/>
</dbReference>
<evidence type="ECO:0000313" key="1">
    <source>
        <dbReference type="EMBL" id="CAH1992013.1"/>
    </source>
</evidence>
<gene>
    <name evidence="1" type="ORF">ACAOBT_LOCUS20620</name>
</gene>
<proteinExistence type="predicted"/>
<protein>
    <submittedName>
        <fullName evidence="1">Uncharacterized protein</fullName>
    </submittedName>
</protein>
<name>A0A9P0L8Q9_ACAOB</name>
<dbReference type="AlphaFoldDB" id="A0A9P0L8Q9"/>
<sequence length="39" mass="4627">MENKEEWLRFWSFLGYKMDSKIDTDPNVHPVLMDGPGRS</sequence>
<reference evidence="1" key="1">
    <citation type="submission" date="2022-03" db="EMBL/GenBank/DDBJ databases">
        <authorList>
            <person name="Sayadi A."/>
        </authorList>
    </citation>
    <scope>NUCLEOTIDE SEQUENCE</scope>
</reference>